<dbReference type="EMBL" id="SNRW01007412">
    <property type="protein sequence ID" value="KAA6381284.1"/>
    <property type="molecule type" value="Genomic_DNA"/>
</dbReference>
<protein>
    <recommendedName>
        <fullName evidence="4">Right handed beta helix domain-containing protein</fullName>
    </recommendedName>
</protein>
<reference evidence="2 3" key="1">
    <citation type="submission" date="2019-03" db="EMBL/GenBank/DDBJ databases">
        <title>Single cell metagenomics reveals metabolic interactions within the superorganism composed of flagellate Streblomastix strix and complex community of Bacteroidetes bacteria on its surface.</title>
        <authorList>
            <person name="Treitli S.C."/>
            <person name="Kolisko M."/>
            <person name="Husnik F."/>
            <person name="Keeling P."/>
            <person name="Hampl V."/>
        </authorList>
    </citation>
    <scope>NUCLEOTIDE SEQUENCE [LARGE SCALE GENOMIC DNA]</scope>
    <source>
        <strain evidence="2">ST1C</strain>
    </source>
</reference>
<gene>
    <name evidence="2" type="ORF">EZS28_023188</name>
</gene>
<name>A0A5J4VFT0_9EUKA</name>
<feature type="non-terminal residue" evidence="2">
    <location>
        <position position="627"/>
    </location>
</feature>
<feature type="transmembrane region" description="Helical" evidence="1">
    <location>
        <begin position="497"/>
        <end position="521"/>
    </location>
</feature>
<evidence type="ECO:0000313" key="3">
    <source>
        <dbReference type="Proteomes" id="UP000324800"/>
    </source>
</evidence>
<comment type="caution">
    <text evidence="2">The sequence shown here is derived from an EMBL/GenBank/DDBJ whole genome shotgun (WGS) entry which is preliminary data.</text>
</comment>
<keyword evidence="1" id="KW-0812">Transmembrane</keyword>
<keyword evidence="1" id="KW-0472">Membrane</keyword>
<dbReference type="AlphaFoldDB" id="A0A5J4VFT0"/>
<evidence type="ECO:0000313" key="2">
    <source>
        <dbReference type="EMBL" id="KAA6381284.1"/>
    </source>
</evidence>
<feature type="transmembrane region" description="Helical" evidence="1">
    <location>
        <begin position="562"/>
        <end position="582"/>
    </location>
</feature>
<dbReference type="SUPFAM" id="SSF51126">
    <property type="entry name" value="Pectin lyase-like"/>
    <property type="match status" value="2"/>
</dbReference>
<evidence type="ECO:0008006" key="4">
    <source>
        <dbReference type="Google" id="ProtNLM"/>
    </source>
</evidence>
<evidence type="ECO:0000256" key="1">
    <source>
        <dbReference type="SAM" id="Phobius"/>
    </source>
</evidence>
<proteinExistence type="predicted"/>
<organism evidence="2 3">
    <name type="scientific">Streblomastix strix</name>
    <dbReference type="NCBI Taxonomy" id="222440"/>
    <lineage>
        <taxon>Eukaryota</taxon>
        <taxon>Metamonada</taxon>
        <taxon>Preaxostyla</taxon>
        <taxon>Oxymonadida</taxon>
        <taxon>Streblomastigidae</taxon>
        <taxon>Streblomastix</taxon>
    </lineage>
</organism>
<dbReference type="InterPro" id="IPR011050">
    <property type="entry name" value="Pectin_lyase_fold/virulence"/>
</dbReference>
<feature type="transmembrane region" description="Helical" evidence="1">
    <location>
        <begin position="439"/>
        <end position="466"/>
    </location>
</feature>
<keyword evidence="1" id="KW-1133">Transmembrane helix</keyword>
<sequence>MNITISNSSDIYEILNCRFTNCSNTGDSEETYGGALFLNISNYGVAIISDSTFTGCISDYGGAIYMLLIQGGQVTIYNTSIQDCIAINGGGIFFLLFTGSQVTIVGSCLFSECRAEYGGGIYAQIYGNASQVFFQDIFTLQRCSSNISGGGAYIYSVDTQIVYGKIEFDQCSAKFGGGLFLSGNNTKLVINETYFQFCSAELRAGGIRLFTEEQYNSIVVMNTIINYCNAQTGGGIYCDAFNSDLTFNNITVNYCFTLNGSGGGMYCDIYRSSRIILDQQSKFLECRSESGNGGGIYIDIDFATQCYFIIQDATIQDSQAIADPTIEKPPTGFGGGIFLTGSGDYQPKSQRLNFAGMMIYNNSADNGGMSLFVSISKVKQWCYYGDDGEYVKGNYSDVTSNKFELLGIPLNSSQFKNQTINQIDKKQKYLEYWWTHKPLSLMVIIIIVVAAIVGSTILLCISCCCCRMCCRRSRSYSSDSENYGSHNCCVNMDKFHLIYLIFSIIQFLCGVQSLIFSLAIYLPRYGFQFLSIFWLVNAVWLLIYGVEGIIYSMRNGGKRYKLILNISAFFVGVFFFGSMLLMNPYNFIISNNVKFNSLQNTIDENEIQDNIRQLNNVIDDQQDAYIF</sequence>
<feature type="transmembrane region" description="Helical" evidence="1">
    <location>
        <begin position="527"/>
        <end position="550"/>
    </location>
</feature>
<accession>A0A5J4VFT0</accession>
<dbReference type="Proteomes" id="UP000324800">
    <property type="component" value="Unassembled WGS sequence"/>
</dbReference>